<dbReference type="AlphaFoldDB" id="A0A0A2UN74"/>
<dbReference type="STRING" id="1385513.N780_09025"/>
<sequence length="147" mass="17434">MSVVSIDRLRLNKQLAFERNLLRELTFTEVQNDVSKRFQRFFHSFQVYESAIKEEAVEQAMEAYLLGAEASQFILMGEGIEDIQKRYEAELGTIALDFFDYLEYWQQASGINGWFVVKAEKSCEEFVDTWWKIGLERGERRRRLKLD</sequence>
<dbReference type="RefSeq" id="WP_036787683.1">
    <property type="nucleotide sequence ID" value="NZ_AVBG01000024.1"/>
</dbReference>
<name>A0A0A2UN74_9BACI</name>
<keyword evidence="2" id="KW-1185">Reference proteome</keyword>
<evidence type="ECO:0000313" key="2">
    <source>
        <dbReference type="Proteomes" id="UP000030153"/>
    </source>
</evidence>
<dbReference type="Proteomes" id="UP000030153">
    <property type="component" value="Unassembled WGS sequence"/>
</dbReference>
<dbReference type="OrthoDB" id="2915109at2"/>
<organism evidence="1 2">
    <name type="scientific">Pontibacillus chungwhensis BH030062</name>
    <dbReference type="NCBI Taxonomy" id="1385513"/>
    <lineage>
        <taxon>Bacteria</taxon>
        <taxon>Bacillati</taxon>
        <taxon>Bacillota</taxon>
        <taxon>Bacilli</taxon>
        <taxon>Bacillales</taxon>
        <taxon>Bacillaceae</taxon>
        <taxon>Pontibacillus</taxon>
    </lineage>
</organism>
<dbReference type="Pfam" id="PF10730">
    <property type="entry name" value="DUF2521"/>
    <property type="match status" value="1"/>
</dbReference>
<protein>
    <submittedName>
        <fullName evidence="1">Uncharacterized protein</fullName>
    </submittedName>
</protein>
<dbReference type="EMBL" id="AVBG01000024">
    <property type="protein sequence ID" value="KGP89737.1"/>
    <property type="molecule type" value="Genomic_DNA"/>
</dbReference>
<gene>
    <name evidence="1" type="ORF">N780_09025</name>
</gene>
<evidence type="ECO:0000313" key="1">
    <source>
        <dbReference type="EMBL" id="KGP89737.1"/>
    </source>
</evidence>
<dbReference type="InterPro" id="IPR019667">
    <property type="entry name" value="Uncharacterised_YbaK"/>
</dbReference>
<dbReference type="eggNOG" id="ENOG5032QTK">
    <property type="taxonomic scope" value="Bacteria"/>
</dbReference>
<accession>A0A0A2UN74</accession>
<proteinExistence type="predicted"/>
<reference evidence="1 2" key="1">
    <citation type="submission" date="2013-08" db="EMBL/GenBank/DDBJ databases">
        <title>Genome of Pontibacillus chungwhensis.</title>
        <authorList>
            <person name="Wang Q."/>
            <person name="Wang G."/>
        </authorList>
    </citation>
    <scope>NUCLEOTIDE SEQUENCE [LARGE SCALE GENOMIC DNA]</scope>
    <source>
        <strain evidence="1 2">BH030062</strain>
    </source>
</reference>
<comment type="caution">
    <text evidence="1">The sequence shown here is derived from an EMBL/GenBank/DDBJ whole genome shotgun (WGS) entry which is preliminary data.</text>
</comment>